<evidence type="ECO:0000313" key="4">
    <source>
        <dbReference type="Proteomes" id="UP000235786"/>
    </source>
</evidence>
<dbReference type="AlphaFoldDB" id="A0A2J6RPT3"/>
<feature type="transmembrane region" description="Helical" evidence="2">
    <location>
        <begin position="206"/>
        <end position="225"/>
    </location>
</feature>
<feature type="transmembrane region" description="Helical" evidence="2">
    <location>
        <begin position="140"/>
        <end position="157"/>
    </location>
</feature>
<keyword evidence="2" id="KW-1133">Transmembrane helix</keyword>
<organism evidence="3 4">
    <name type="scientific">Hyaloscypha variabilis (strain UAMH 11265 / GT02V1 / F)</name>
    <name type="common">Meliniomyces variabilis</name>
    <dbReference type="NCBI Taxonomy" id="1149755"/>
    <lineage>
        <taxon>Eukaryota</taxon>
        <taxon>Fungi</taxon>
        <taxon>Dikarya</taxon>
        <taxon>Ascomycota</taxon>
        <taxon>Pezizomycotina</taxon>
        <taxon>Leotiomycetes</taxon>
        <taxon>Helotiales</taxon>
        <taxon>Hyaloscyphaceae</taxon>
        <taxon>Hyaloscypha</taxon>
        <taxon>Hyaloscypha variabilis</taxon>
    </lineage>
</organism>
<sequence>MESHLSKRQTPETDLEIQYHDQNSPSNSDLGLFSPSLNEQLNNADEPLIRPALPPRPSTTMFSSKVSLSRKPVLPRRPPSTSSTDKLPEYVELRQLTPGEPDPRDPFADKPASIAPKAFRKPQRYLGLDLGYWRQPARHFSIFAILAFVIIVPLYFLGWGFTSLQGYEQPAFTHDCYSLSGGGWSFVGINLRFGNFNYGSAKALDLAWNWIVGRGLQALLMLLAYRVFNDALLRAAELTPLPFDLYVRLSLYTTRIDVLWYVLKALFRKGNWRTKAIFVWLFISILYVVTFPSLMDACSGYEASELSFFEWPNGTLTNTEQFQGFDWYNVLGNATTVTSIYTTVAVCATYYLPSSNLSAPPINFTYTVPNTTDVEGTGSESGYFSISSYCYTLNEDQPTTKGNMEFGYEEMALYYWQNIDLNTTWWNHFHENPLLSDYGDWASWDFYPTDPNNFRCVSDSGVYQWGFSYEWLFIVAVINSAWLLGLWILWLDCDTNSELCRKGRRLGLWRAIADISEAMREELGPNICAYSESELKEALAKRPPVRYYVRHGDGEEPGHIGLSTRSEGRVMLRWDQEYGAGAGVGVGNEVWKRKRSWNEVEDSTR</sequence>
<feature type="transmembrane region" description="Helical" evidence="2">
    <location>
        <begin position="471"/>
        <end position="491"/>
    </location>
</feature>
<keyword evidence="2" id="KW-0472">Membrane</keyword>
<dbReference type="EMBL" id="KZ613945">
    <property type="protein sequence ID" value="PMD40523.1"/>
    <property type="molecule type" value="Genomic_DNA"/>
</dbReference>
<proteinExistence type="predicted"/>
<feature type="compositionally biased region" description="Polar residues" evidence="1">
    <location>
        <begin position="20"/>
        <end position="43"/>
    </location>
</feature>
<keyword evidence="2" id="KW-0812">Transmembrane</keyword>
<evidence type="ECO:0000313" key="3">
    <source>
        <dbReference type="EMBL" id="PMD40523.1"/>
    </source>
</evidence>
<feature type="region of interest" description="Disordered" evidence="1">
    <location>
        <begin position="1"/>
        <end position="91"/>
    </location>
</feature>
<evidence type="ECO:0000256" key="1">
    <source>
        <dbReference type="SAM" id="MobiDB-lite"/>
    </source>
</evidence>
<name>A0A2J6RPT3_HYAVF</name>
<keyword evidence="4" id="KW-1185">Reference proteome</keyword>
<dbReference type="STRING" id="1149755.A0A2J6RPT3"/>
<protein>
    <submittedName>
        <fullName evidence="3">Uncharacterized protein</fullName>
    </submittedName>
</protein>
<dbReference type="Proteomes" id="UP000235786">
    <property type="component" value="Unassembled WGS sequence"/>
</dbReference>
<accession>A0A2J6RPT3</accession>
<feature type="compositionally biased region" description="Polar residues" evidence="1">
    <location>
        <begin position="58"/>
        <end position="67"/>
    </location>
</feature>
<evidence type="ECO:0000256" key="2">
    <source>
        <dbReference type="SAM" id="Phobius"/>
    </source>
</evidence>
<gene>
    <name evidence="3" type="ORF">L207DRAFT_340457</name>
</gene>
<feature type="transmembrane region" description="Helical" evidence="2">
    <location>
        <begin position="275"/>
        <end position="295"/>
    </location>
</feature>
<feature type="compositionally biased region" description="Basic and acidic residues" evidence="1">
    <location>
        <begin position="1"/>
        <end position="11"/>
    </location>
</feature>
<reference evidence="3 4" key="1">
    <citation type="submission" date="2016-04" db="EMBL/GenBank/DDBJ databases">
        <title>A degradative enzymes factory behind the ericoid mycorrhizal symbiosis.</title>
        <authorList>
            <consortium name="DOE Joint Genome Institute"/>
            <person name="Martino E."/>
            <person name="Morin E."/>
            <person name="Grelet G."/>
            <person name="Kuo A."/>
            <person name="Kohler A."/>
            <person name="Daghino S."/>
            <person name="Barry K."/>
            <person name="Choi C."/>
            <person name="Cichocki N."/>
            <person name="Clum A."/>
            <person name="Copeland A."/>
            <person name="Hainaut M."/>
            <person name="Haridas S."/>
            <person name="Labutti K."/>
            <person name="Lindquist E."/>
            <person name="Lipzen A."/>
            <person name="Khouja H.-R."/>
            <person name="Murat C."/>
            <person name="Ohm R."/>
            <person name="Olson A."/>
            <person name="Spatafora J."/>
            <person name="Veneault-Fourrey C."/>
            <person name="Henrissat B."/>
            <person name="Grigoriev I."/>
            <person name="Martin F."/>
            <person name="Perotto S."/>
        </authorList>
    </citation>
    <scope>NUCLEOTIDE SEQUENCE [LARGE SCALE GENOMIC DNA]</scope>
    <source>
        <strain evidence="3 4">F</strain>
    </source>
</reference>
<dbReference type="OrthoDB" id="3903561at2759"/>